<name>A0A8X7BYU8_9ARAC</name>
<dbReference type="PANTHER" id="PTHR12360:SF1">
    <property type="entry name" value="NF-X1-TYPE ZINC FINGER PROTEIN NFXL1"/>
    <property type="match status" value="1"/>
</dbReference>
<feature type="compositionally biased region" description="Polar residues" evidence="1">
    <location>
        <begin position="1"/>
        <end position="12"/>
    </location>
</feature>
<dbReference type="EMBL" id="BMAV01005638">
    <property type="protein sequence ID" value="GFY46849.1"/>
    <property type="molecule type" value="Genomic_DNA"/>
</dbReference>
<dbReference type="Proteomes" id="UP000886998">
    <property type="component" value="Unassembled WGS sequence"/>
</dbReference>
<dbReference type="SUPFAM" id="SSF57850">
    <property type="entry name" value="RING/U-box"/>
    <property type="match status" value="1"/>
</dbReference>
<proteinExistence type="predicted"/>
<dbReference type="PANTHER" id="PTHR12360">
    <property type="entry name" value="NUCLEAR TRANSCRIPTION FACTOR, X-BOX BINDING 1 NFX1"/>
    <property type="match status" value="1"/>
</dbReference>
<gene>
    <name evidence="2" type="primary">nfxl1</name>
    <name evidence="2" type="ORF">TNIN_269911</name>
</gene>
<dbReference type="InterPro" id="IPR034078">
    <property type="entry name" value="NFX1_fam"/>
</dbReference>
<evidence type="ECO:0000313" key="2">
    <source>
        <dbReference type="EMBL" id="GFY46849.1"/>
    </source>
</evidence>
<reference evidence="2" key="1">
    <citation type="submission" date="2020-08" db="EMBL/GenBank/DDBJ databases">
        <title>Multicomponent nature underlies the extraordinary mechanical properties of spider dragline silk.</title>
        <authorList>
            <person name="Kono N."/>
            <person name="Nakamura H."/>
            <person name="Mori M."/>
            <person name="Yoshida Y."/>
            <person name="Ohtoshi R."/>
            <person name="Malay A.D."/>
            <person name="Moran D.A.P."/>
            <person name="Tomita M."/>
            <person name="Numata K."/>
            <person name="Arakawa K."/>
        </authorList>
    </citation>
    <scope>NUCLEOTIDE SEQUENCE</scope>
</reference>
<accession>A0A8X7BYU8</accession>
<dbReference type="GO" id="GO:0000977">
    <property type="term" value="F:RNA polymerase II transcription regulatory region sequence-specific DNA binding"/>
    <property type="evidence" value="ECO:0007669"/>
    <property type="project" value="TreeGrafter"/>
</dbReference>
<protein>
    <submittedName>
        <fullName evidence="2">NF-X1-type zinc finger protein NFXL1</fullName>
    </submittedName>
</protein>
<feature type="region of interest" description="Disordered" evidence="1">
    <location>
        <begin position="1"/>
        <end position="20"/>
    </location>
</feature>
<dbReference type="Gene3D" id="3.30.40.10">
    <property type="entry name" value="Zinc/RING finger domain, C3HC4 (zinc finger)"/>
    <property type="match status" value="1"/>
</dbReference>
<dbReference type="AlphaFoldDB" id="A0A8X7BYU8"/>
<dbReference type="CDD" id="cd16697">
    <property type="entry name" value="RING-CH-C4HC3_NFXL1"/>
    <property type="match status" value="1"/>
</dbReference>
<dbReference type="GO" id="GO:0005634">
    <property type="term" value="C:nucleus"/>
    <property type="evidence" value="ECO:0007669"/>
    <property type="project" value="TreeGrafter"/>
</dbReference>
<evidence type="ECO:0000256" key="1">
    <source>
        <dbReference type="SAM" id="MobiDB-lite"/>
    </source>
</evidence>
<dbReference type="InterPro" id="IPR013083">
    <property type="entry name" value="Znf_RING/FYVE/PHD"/>
</dbReference>
<organism evidence="2 3">
    <name type="scientific">Trichonephila inaurata madagascariensis</name>
    <dbReference type="NCBI Taxonomy" id="2747483"/>
    <lineage>
        <taxon>Eukaryota</taxon>
        <taxon>Metazoa</taxon>
        <taxon>Ecdysozoa</taxon>
        <taxon>Arthropoda</taxon>
        <taxon>Chelicerata</taxon>
        <taxon>Arachnida</taxon>
        <taxon>Araneae</taxon>
        <taxon>Araneomorphae</taxon>
        <taxon>Entelegynae</taxon>
        <taxon>Araneoidea</taxon>
        <taxon>Nephilidae</taxon>
        <taxon>Trichonephila</taxon>
        <taxon>Trichonephila inaurata</taxon>
    </lineage>
</organism>
<keyword evidence="3" id="KW-1185">Reference proteome</keyword>
<dbReference type="GO" id="GO:0000981">
    <property type="term" value="F:DNA-binding transcription factor activity, RNA polymerase II-specific"/>
    <property type="evidence" value="ECO:0007669"/>
    <property type="project" value="TreeGrafter"/>
</dbReference>
<sequence>MKSSKVKISTEGQSDDNDQMHIQSRRFQEACEAICKNAAKFLENALSSESSEDEIDDLQIMKKTFSNYSVEESSSLRKIREFLQDTLTSGAVVCLICIESVKRNDKIWSCQNCYCMLHLECIQKWAKDSLYHLSAHLDEDKKGKKLKWCW</sequence>
<comment type="caution">
    <text evidence="2">The sequence shown here is derived from an EMBL/GenBank/DDBJ whole genome shotgun (WGS) entry which is preliminary data.</text>
</comment>
<evidence type="ECO:0000313" key="3">
    <source>
        <dbReference type="Proteomes" id="UP000886998"/>
    </source>
</evidence>
<dbReference type="OrthoDB" id="536399at2759"/>